<reference evidence="2 3" key="1">
    <citation type="journal article" date="2017" name="Front. Microbiol.">
        <title>Comparative Genomic Analysis of the Class Epsilonproteobacteria and Proposed Reclassification to Epsilonbacteraeota (phyl. nov.).</title>
        <authorList>
            <person name="Waite D.W."/>
            <person name="Vanwonterghem I."/>
            <person name="Rinke C."/>
            <person name="Parks D.H."/>
            <person name="Zhang Y."/>
            <person name="Takai K."/>
            <person name="Sievert S.M."/>
            <person name="Simon J."/>
            <person name="Campbell B.J."/>
            <person name="Hanson T.E."/>
            <person name="Woyke T."/>
            <person name="Klotz M.G."/>
            <person name="Hugenholtz P."/>
        </authorList>
    </citation>
    <scope>NUCLEOTIDE SEQUENCE [LARGE SCALE GENOMIC DNA]</scope>
    <source>
        <strain evidence="2">UBA12443</strain>
    </source>
</reference>
<gene>
    <name evidence="2" type="ORF">CFH83_09895</name>
</gene>
<evidence type="ECO:0008006" key="4">
    <source>
        <dbReference type="Google" id="ProtNLM"/>
    </source>
</evidence>
<evidence type="ECO:0000313" key="3">
    <source>
        <dbReference type="Proteomes" id="UP000228859"/>
    </source>
</evidence>
<dbReference type="PROSITE" id="PS51257">
    <property type="entry name" value="PROKAR_LIPOPROTEIN"/>
    <property type="match status" value="1"/>
</dbReference>
<sequence length="332" mass="37221">MKLSTTALVLATALLVSGCSHKEVYKPEEVKGEWRNAGHLSASISQTTHSAALLDNGRLLTKEGEKNIKLPEEYRLINVNDAWVITESPEGNLVLFPEDGSDAKVTFELKRHVAAANIQDDTVAILFTNNEMALYSLESKKLLFKESANTPIAVDTRIANPYFLKELVLFLTLDGKIVIVNSETKQVLRSVVVSSEEYFNNITYLNVIDNNLVASTGTSVLALSQKEAREKYEIRNIAYTAEGIWIATKQGEIIALSPSLQFKAKKKFPFAHFVGLSVQNDRVYALEQEGYMIALTKNLLAYDVYDIDMDSDNKIFLGDGRFYFDDRYINIK</sequence>
<feature type="signal peptide" evidence="1">
    <location>
        <begin position="1"/>
        <end position="22"/>
    </location>
</feature>
<evidence type="ECO:0000256" key="1">
    <source>
        <dbReference type="SAM" id="SignalP"/>
    </source>
</evidence>
<feature type="chain" id="PRO_5013581943" description="Lipoprotein" evidence="1">
    <location>
        <begin position="23"/>
        <end position="332"/>
    </location>
</feature>
<accession>A0A2D3W8J6</accession>
<comment type="caution">
    <text evidence="2">The sequence shown here is derived from an EMBL/GenBank/DDBJ whole genome shotgun (WGS) entry which is preliminary data.</text>
</comment>
<organism evidence="2 3">
    <name type="scientific">Sulfuricurvum kujiense</name>
    <dbReference type="NCBI Taxonomy" id="148813"/>
    <lineage>
        <taxon>Bacteria</taxon>
        <taxon>Pseudomonadati</taxon>
        <taxon>Campylobacterota</taxon>
        <taxon>Epsilonproteobacteria</taxon>
        <taxon>Campylobacterales</taxon>
        <taxon>Sulfurimonadaceae</taxon>
        <taxon>Sulfuricurvum</taxon>
    </lineage>
</organism>
<keyword evidence="1" id="KW-0732">Signal</keyword>
<dbReference type="RefSeq" id="WP_294893662.1">
    <property type="nucleotide sequence ID" value="NZ_DLUI01000143.1"/>
</dbReference>
<dbReference type="EMBL" id="DLUI01000143">
    <property type="protein sequence ID" value="DAB37662.1"/>
    <property type="molecule type" value="Genomic_DNA"/>
</dbReference>
<dbReference type="SUPFAM" id="SSF50998">
    <property type="entry name" value="Quinoprotein alcohol dehydrogenase-like"/>
    <property type="match status" value="1"/>
</dbReference>
<dbReference type="Gene3D" id="2.130.10.10">
    <property type="entry name" value="YVTN repeat-like/Quinoprotein amine dehydrogenase"/>
    <property type="match status" value="1"/>
</dbReference>
<dbReference type="Proteomes" id="UP000228859">
    <property type="component" value="Unassembled WGS sequence"/>
</dbReference>
<proteinExistence type="predicted"/>
<dbReference type="InterPro" id="IPR015943">
    <property type="entry name" value="WD40/YVTN_repeat-like_dom_sf"/>
</dbReference>
<name>A0A2D3W8J6_9BACT</name>
<protein>
    <recommendedName>
        <fullName evidence="4">Lipoprotein</fullName>
    </recommendedName>
</protein>
<dbReference type="InterPro" id="IPR011047">
    <property type="entry name" value="Quinoprotein_ADH-like_sf"/>
</dbReference>
<dbReference type="AlphaFoldDB" id="A0A2D3W8J6"/>
<evidence type="ECO:0000313" key="2">
    <source>
        <dbReference type="EMBL" id="DAB37662.1"/>
    </source>
</evidence>